<dbReference type="EMBL" id="VYZR01386661">
    <property type="protein sequence ID" value="NXS05809.1"/>
    <property type="molecule type" value="Genomic_DNA"/>
</dbReference>
<keyword evidence="15" id="KW-1185">Reference proteome</keyword>
<evidence type="ECO:0000313" key="14">
    <source>
        <dbReference type="EMBL" id="NXS05809.1"/>
    </source>
</evidence>
<evidence type="ECO:0000313" key="15">
    <source>
        <dbReference type="Proteomes" id="UP000570288"/>
    </source>
</evidence>
<evidence type="ECO:0000256" key="11">
    <source>
        <dbReference type="ARBA" id="ARBA00023180"/>
    </source>
</evidence>
<dbReference type="Proteomes" id="UP000570288">
    <property type="component" value="Unassembled WGS sequence"/>
</dbReference>
<evidence type="ECO:0000256" key="12">
    <source>
        <dbReference type="PROSITE-ProRule" id="PRU00043"/>
    </source>
</evidence>
<evidence type="ECO:0000256" key="9">
    <source>
        <dbReference type="ARBA" id="ARBA00023136"/>
    </source>
</evidence>
<keyword evidence="10" id="KW-1015">Disulfide bond</keyword>
<evidence type="ECO:0000259" key="13">
    <source>
        <dbReference type="PROSITE" id="PS50268"/>
    </source>
</evidence>
<dbReference type="GO" id="GO:0044331">
    <property type="term" value="P:cell-cell adhesion mediated by cadherin"/>
    <property type="evidence" value="ECO:0007669"/>
    <property type="project" value="TreeGrafter"/>
</dbReference>
<evidence type="ECO:0000256" key="2">
    <source>
        <dbReference type="ARBA" id="ARBA00022536"/>
    </source>
</evidence>
<proteinExistence type="predicted"/>
<dbReference type="PRINTS" id="PR00205">
    <property type="entry name" value="CADHERIN"/>
</dbReference>
<organism evidence="14 15">
    <name type="scientific">Oxylabes madagascariensis</name>
    <name type="common">white-throated Oxylabes</name>
    <dbReference type="NCBI Taxonomy" id="98144"/>
    <lineage>
        <taxon>Eukaryota</taxon>
        <taxon>Metazoa</taxon>
        <taxon>Chordata</taxon>
        <taxon>Craniata</taxon>
        <taxon>Vertebrata</taxon>
        <taxon>Euteleostomi</taxon>
        <taxon>Archelosauria</taxon>
        <taxon>Archosauria</taxon>
        <taxon>Dinosauria</taxon>
        <taxon>Saurischia</taxon>
        <taxon>Theropoda</taxon>
        <taxon>Coelurosauria</taxon>
        <taxon>Aves</taxon>
        <taxon>Neognathae</taxon>
        <taxon>Neoaves</taxon>
        <taxon>Telluraves</taxon>
        <taxon>Australaves</taxon>
        <taxon>Passeriformes</taxon>
        <taxon>Sylvioidea</taxon>
        <taxon>Timaliidae</taxon>
        <taxon>Oxylabes</taxon>
    </lineage>
</organism>
<reference evidence="14 15" key="1">
    <citation type="submission" date="2019-09" db="EMBL/GenBank/DDBJ databases">
        <title>Bird 10,000 Genomes (B10K) Project - Family phase.</title>
        <authorList>
            <person name="Zhang G."/>
        </authorList>
    </citation>
    <scope>NUCLEOTIDE SEQUENCE [LARGE SCALE GENOMIC DNA]</scope>
    <source>
        <strain evidence="14">B10K-DU-002-81</strain>
    </source>
</reference>
<sequence>IPSYSLTVRATDNGHPAQFSDVPVHVHVSDVNDNPPRFFQLNYSVVVQENAPVGTSVLELIMSDRDSPENGPPYSFQITQGNDGKAFEVTRNGLLITSSVLNRRMKEQYLLQVQVSDSGIPPLSSSAFINIQVTEQSQYAPSALPLEIFITTNEEAFRGGVLGKIHATDRDPHDTLVYTLVAQVPREGLFSVGAADGKIIAGDKLPHGHYLLNVTVSDGTFTATTSVSVHVWCFTQEALDKAVVLHFRHLSPEEFVGDHWRNLQRFLGNILVTRRQNIHMASLQPAAASDGVDLLLAVGEPHGSLYEPRVLASKLTGSAGEMDQLVGLRMKKAIHVPCHGSDCGHRVCRETIQLDPGMMSTYSTARLSVLTPRHSLEQICSC</sequence>
<evidence type="ECO:0000256" key="6">
    <source>
        <dbReference type="ARBA" id="ARBA00022837"/>
    </source>
</evidence>
<dbReference type="GO" id="GO:0007043">
    <property type="term" value="P:cell-cell junction assembly"/>
    <property type="evidence" value="ECO:0007669"/>
    <property type="project" value="TreeGrafter"/>
</dbReference>
<protein>
    <submittedName>
        <fullName evidence="14">FAT2 protein</fullName>
    </submittedName>
</protein>
<dbReference type="GO" id="GO:0016477">
    <property type="term" value="P:cell migration"/>
    <property type="evidence" value="ECO:0007669"/>
    <property type="project" value="TreeGrafter"/>
</dbReference>
<keyword evidence="8" id="KW-1133">Transmembrane helix</keyword>
<dbReference type="GO" id="GO:0000902">
    <property type="term" value="P:cell morphogenesis"/>
    <property type="evidence" value="ECO:0007669"/>
    <property type="project" value="TreeGrafter"/>
</dbReference>
<dbReference type="OrthoDB" id="6252479at2759"/>
<evidence type="ECO:0000256" key="5">
    <source>
        <dbReference type="ARBA" id="ARBA00022737"/>
    </source>
</evidence>
<keyword evidence="5" id="KW-0677">Repeat</keyword>
<feature type="domain" description="Cadherin" evidence="13">
    <location>
        <begin position="39"/>
        <end position="143"/>
    </location>
</feature>
<dbReference type="InterPro" id="IPR020894">
    <property type="entry name" value="Cadherin_CS"/>
</dbReference>
<evidence type="ECO:0000256" key="1">
    <source>
        <dbReference type="ARBA" id="ARBA00004167"/>
    </source>
</evidence>
<evidence type="ECO:0000256" key="10">
    <source>
        <dbReference type="ARBA" id="ARBA00023157"/>
    </source>
</evidence>
<dbReference type="InterPro" id="IPR015919">
    <property type="entry name" value="Cadherin-like_sf"/>
</dbReference>
<feature type="domain" description="Cadherin" evidence="13">
    <location>
        <begin position="4"/>
        <end position="38"/>
    </location>
</feature>
<dbReference type="GO" id="GO:0005509">
    <property type="term" value="F:calcium ion binding"/>
    <property type="evidence" value="ECO:0007669"/>
    <property type="project" value="UniProtKB-UniRule"/>
</dbReference>
<dbReference type="GO" id="GO:0005912">
    <property type="term" value="C:adherens junction"/>
    <property type="evidence" value="ECO:0007669"/>
    <property type="project" value="TreeGrafter"/>
</dbReference>
<evidence type="ECO:0000256" key="7">
    <source>
        <dbReference type="ARBA" id="ARBA00022889"/>
    </source>
</evidence>
<keyword evidence="4" id="KW-0732">Signal</keyword>
<dbReference type="InterPro" id="IPR039808">
    <property type="entry name" value="Cadherin"/>
</dbReference>
<evidence type="ECO:0000256" key="4">
    <source>
        <dbReference type="ARBA" id="ARBA00022729"/>
    </source>
</evidence>
<dbReference type="Gene3D" id="2.60.40.60">
    <property type="entry name" value="Cadherins"/>
    <property type="match status" value="3"/>
</dbReference>
<name>A0A7L2R9V4_9PASS</name>
<dbReference type="GO" id="GO:0016339">
    <property type="term" value="P:calcium-dependent cell-cell adhesion via plasma membrane cell adhesion molecules"/>
    <property type="evidence" value="ECO:0007669"/>
    <property type="project" value="TreeGrafter"/>
</dbReference>
<dbReference type="SMART" id="SM00112">
    <property type="entry name" value="CA"/>
    <property type="match status" value="2"/>
</dbReference>
<comment type="subcellular location">
    <subcellularLocation>
        <location evidence="1">Membrane</location>
        <topology evidence="1">Single-pass membrane protein</topology>
    </subcellularLocation>
</comment>
<dbReference type="PANTHER" id="PTHR24027">
    <property type="entry name" value="CADHERIN-23"/>
    <property type="match status" value="1"/>
</dbReference>
<accession>A0A7L2R9V4</accession>
<dbReference type="GO" id="GO:0016342">
    <property type="term" value="C:catenin complex"/>
    <property type="evidence" value="ECO:0007669"/>
    <property type="project" value="TreeGrafter"/>
</dbReference>
<keyword evidence="2" id="KW-0245">EGF-like domain</keyword>
<dbReference type="GO" id="GO:0045296">
    <property type="term" value="F:cadherin binding"/>
    <property type="evidence" value="ECO:0007669"/>
    <property type="project" value="TreeGrafter"/>
</dbReference>
<dbReference type="FunFam" id="2.60.40.60:FF:000037">
    <property type="entry name" value="FAT atypical cadherin 1"/>
    <property type="match status" value="1"/>
</dbReference>
<dbReference type="InterPro" id="IPR002126">
    <property type="entry name" value="Cadherin-like_dom"/>
</dbReference>
<dbReference type="PROSITE" id="PS00232">
    <property type="entry name" value="CADHERIN_1"/>
    <property type="match status" value="1"/>
</dbReference>
<dbReference type="SUPFAM" id="SSF49313">
    <property type="entry name" value="Cadherin-like"/>
    <property type="match status" value="3"/>
</dbReference>
<keyword evidence="6 12" id="KW-0106">Calcium</keyword>
<evidence type="ECO:0000256" key="3">
    <source>
        <dbReference type="ARBA" id="ARBA00022692"/>
    </source>
</evidence>
<dbReference type="GO" id="GO:0007156">
    <property type="term" value="P:homophilic cell adhesion via plasma membrane adhesion molecules"/>
    <property type="evidence" value="ECO:0007669"/>
    <property type="project" value="InterPro"/>
</dbReference>
<dbReference type="PROSITE" id="PS50268">
    <property type="entry name" value="CADHERIN_2"/>
    <property type="match status" value="3"/>
</dbReference>
<feature type="domain" description="Cadherin" evidence="13">
    <location>
        <begin position="144"/>
        <end position="231"/>
    </location>
</feature>
<dbReference type="FunFam" id="2.60.40.60:FF:000197">
    <property type="entry name" value="FAT atypical cadherin 2"/>
    <property type="match status" value="1"/>
</dbReference>
<dbReference type="PANTHER" id="PTHR24027:SF106">
    <property type="entry name" value="CADHERIN-18"/>
    <property type="match status" value="1"/>
</dbReference>
<dbReference type="GO" id="GO:0008013">
    <property type="term" value="F:beta-catenin binding"/>
    <property type="evidence" value="ECO:0007669"/>
    <property type="project" value="TreeGrafter"/>
</dbReference>
<keyword evidence="7" id="KW-0130">Cell adhesion</keyword>
<keyword evidence="11" id="KW-0325">Glycoprotein</keyword>
<gene>
    <name evidence="14" type="primary">Fat2_2</name>
    <name evidence="14" type="ORF">OXYMAD_R05986</name>
</gene>
<comment type="caution">
    <text evidence="14">The sequence shown here is derived from an EMBL/GenBank/DDBJ whole genome shotgun (WGS) entry which is preliminary data.</text>
</comment>
<dbReference type="Pfam" id="PF00028">
    <property type="entry name" value="Cadherin"/>
    <property type="match status" value="1"/>
</dbReference>
<evidence type="ECO:0000256" key="8">
    <source>
        <dbReference type="ARBA" id="ARBA00022989"/>
    </source>
</evidence>
<dbReference type="CDD" id="cd11304">
    <property type="entry name" value="Cadherin_repeat"/>
    <property type="match status" value="3"/>
</dbReference>
<feature type="non-terminal residue" evidence="14">
    <location>
        <position position="382"/>
    </location>
</feature>
<dbReference type="AlphaFoldDB" id="A0A7L2R9V4"/>
<keyword evidence="3" id="KW-0812">Transmembrane</keyword>
<keyword evidence="9" id="KW-0472">Membrane</keyword>
<dbReference type="GO" id="GO:0034332">
    <property type="term" value="P:adherens junction organization"/>
    <property type="evidence" value="ECO:0007669"/>
    <property type="project" value="TreeGrafter"/>
</dbReference>
<feature type="non-terminal residue" evidence="14">
    <location>
        <position position="1"/>
    </location>
</feature>